<accession>A0ABQ1JG71</accession>
<protein>
    <recommendedName>
        <fullName evidence="3">Tetratrico peptide repeat group 5 domain-containing protein</fullName>
    </recommendedName>
</protein>
<reference evidence="2" key="1">
    <citation type="journal article" date="2019" name="Int. J. Syst. Evol. Microbiol.">
        <title>The Global Catalogue of Microorganisms (GCM) 10K type strain sequencing project: providing services to taxonomists for standard genome sequencing and annotation.</title>
        <authorList>
            <consortium name="The Broad Institute Genomics Platform"/>
            <consortium name="The Broad Institute Genome Sequencing Center for Infectious Disease"/>
            <person name="Wu L."/>
            <person name="Ma J."/>
        </authorList>
    </citation>
    <scope>NUCLEOTIDE SEQUENCE [LARGE SCALE GENOMIC DNA]</scope>
    <source>
        <strain evidence="2">CGMCC 1.12851</strain>
    </source>
</reference>
<evidence type="ECO:0000313" key="1">
    <source>
        <dbReference type="EMBL" id="GGB65507.1"/>
    </source>
</evidence>
<proteinExistence type="predicted"/>
<name>A0ABQ1JG71_9SPHN</name>
<gene>
    <name evidence="1" type="ORF">GCM10010833_20880</name>
</gene>
<keyword evidence="2" id="KW-1185">Reference proteome</keyword>
<dbReference type="InterPro" id="IPR011990">
    <property type="entry name" value="TPR-like_helical_dom_sf"/>
</dbReference>
<evidence type="ECO:0000313" key="2">
    <source>
        <dbReference type="Proteomes" id="UP000614261"/>
    </source>
</evidence>
<evidence type="ECO:0008006" key="3">
    <source>
        <dbReference type="Google" id="ProtNLM"/>
    </source>
</evidence>
<dbReference type="SUPFAM" id="SSF48452">
    <property type="entry name" value="TPR-like"/>
    <property type="match status" value="1"/>
</dbReference>
<dbReference type="Gene3D" id="1.25.40.10">
    <property type="entry name" value="Tetratricopeptide repeat domain"/>
    <property type="match status" value="1"/>
</dbReference>
<dbReference type="RefSeq" id="WP_376857462.1">
    <property type="nucleotide sequence ID" value="NZ_JBHRVH010000001.1"/>
</dbReference>
<dbReference type="Proteomes" id="UP000614261">
    <property type="component" value="Unassembled WGS sequence"/>
</dbReference>
<sequence length="508" mass="54964">MSAFITGIPLNAAPVDAAKLDDATLAAALAEAEERDKPRLCDELVPLTAEVLRRAPAPAPDETFAAANAELWCAIDEKRYEDASSTIERTEATLGRQERFDRVALSLHSFLTRPEKAVARIDVVATTDGGEALTKLPQDVIFEISRSAFKAQRTDLLLAFWSSIYSARSFRQLDPDVIGGTGINLLKAKADAGLLSDKDNDLADLVTNSNAYAAMLAQRRYAPLWPYLETRAGDNLAALLTLDRQITATRFKAQPNMTQRFAAAIYSMLQSGELEPLIDATKAFREPGMDYNGLDEQIAWAINSMAIALRASGRAEEGLAALDKLASLDPNEHSWIVNFAINHAASLAGEERHEDALKSYERAQPIAEKQGSTYARAIIAGQRACSLQALGRSTEAAAVLTTLESMRTEAPTRAIGFAMCSGRDDLAIAWALEALADDTHRAGAISVLQPRYMEDTPPAWTDPQPHLLLAKSPELAAAFNKVARVVPERFAPLGGKARLGPKPVGSVE</sequence>
<comment type="caution">
    <text evidence="1">The sequence shown here is derived from an EMBL/GenBank/DDBJ whole genome shotgun (WGS) entry which is preliminary data.</text>
</comment>
<dbReference type="EMBL" id="BMGD01000003">
    <property type="protein sequence ID" value="GGB65507.1"/>
    <property type="molecule type" value="Genomic_DNA"/>
</dbReference>
<organism evidence="1 2">
    <name type="scientific">Blastomonas aquatica</name>
    <dbReference type="NCBI Taxonomy" id="1510276"/>
    <lineage>
        <taxon>Bacteria</taxon>
        <taxon>Pseudomonadati</taxon>
        <taxon>Pseudomonadota</taxon>
        <taxon>Alphaproteobacteria</taxon>
        <taxon>Sphingomonadales</taxon>
        <taxon>Sphingomonadaceae</taxon>
        <taxon>Blastomonas</taxon>
    </lineage>
</organism>